<reference evidence="1 2" key="1">
    <citation type="submission" date="2018-05" db="EMBL/GenBank/DDBJ databases">
        <title>The complete genome of Lysobacter maris HZ9B, a marine bacterium antagonistic against terrestrial plant pathogens.</title>
        <authorList>
            <person name="Zhang X.-Q."/>
        </authorList>
    </citation>
    <scope>NUCLEOTIDE SEQUENCE [LARGE SCALE GENOMIC DNA]</scope>
    <source>
        <strain evidence="1 2">HZ9B</strain>
    </source>
</reference>
<proteinExistence type="predicted"/>
<evidence type="ECO:0000313" key="1">
    <source>
        <dbReference type="EMBL" id="AWV05801.1"/>
    </source>
</evidence>
<gene>
    <name evidence="1" type="ORF">C9I47_0075</name>
</gene>
<name>A0A2U9T0D9_9GAMM</name>
<keyword evidence="2" id="KW-1185">Reference proteome</keyword>
<dbReference type="EMBL" id="CP029843">
    <property type="protein sequence ID" value="AWV05801.1"/>
    <property type="molecule type" value="Genomic_DNA"/>
</dbReference>
<dbReference type="Proteomes" id="UP000249447">
    <property type="component" value="Chromosome"/>
</dbReference>
<sequence>MLKTITTWWKNRQQARREALMFERQVVVSFDDTSLSATFPSGEVQSIAWADVDCIAIETNDSGPWGADVWWILEDAATRVAYPQGATGDSEMLDQFSDRFPGFNNAVVIEAMGCTSNAHFVCWQRGGEA</sequence>
<accession>A0A2U9T0D9</accession>
<dbReference type="RefSeq" id="WP_111264979.1">
    <property type="nucleotide sequence ID" value="NZ_CP029843.1"/>
</dbReference>
<protein>
    <submittedName>
        <fullName evidence="1">Uncharacterized protein</fullName>
    </submittedName>
</protein>
<dbReference type="KEGG" id="lmb:C9I47_0075"/>
<organism evidence="1 2">
    <name type="scientific">Marilutibacter maris</name>
    <dbReference type="NCBI Taxonomy" id="1605891"/>
    <lineage>
        <taxon>Bacteria</taxon>
        <taxon>Pseudomonadati</taxon>
        <taxon>Pseudomonadota</taxon>
        <taxon>Gammaproteobacteria</taxon>
        <taxon>Lysobacterales</taxon>
        <taxon>Lysobacteraceae</taxon>
        <taxon>Marilutibacter</taxon>
    </lineage>
</organism>
<evidence type="ECO:0000313" key="2">
    <source>
        <dbReference type="Proteomes" id="UP000249447"/>
    </source>
</evidence>
<dbReference type="OrthoDB" id="8970529at2"/>
<dbReference type="AlphaFoldDB" id="A0A2U9T0D9"/>